<organism evidence="5 6">
    <name type="scientific">Stappia sediminis</name>
    <dbReference type="NCBI Taxonomy" id="2692190"/>
    <lineage>
        <taxon>Bacteria</taxon>
        <taxon>Pseudomonadati</taxon>
        <taxon>Pseudomonadota</taxon>
        <taxon>Alphaproteobacteria</taxon>
        <taxon>Hyphomicrobiales</taxon>
        <taxon>Stappiaceae</taxon>
        <taxon>Stappia</taxon>
    </lineage>
</organism>
<protein>
    <submittedName>
        <fullName evidence="5">TIM barrel protein</fullName>
    </submittedName>
</protein>
<feature type="domain" description="Xylose isomerase-like TIM barrel" evidence="4">
    <location>
        <begin position="21"/>
        <end position="252"/>
    </location>
</feature>
<dbReference type="SUPFAM" id="SSF51658">
    <property type="entry name" value="Xylose isomerase-like"/>
    <property type="match status" value="1"/>
</dbReference>
<comment type="similarity">
    <text evidence="2">Belongs to the hyi family.</text>
</comment>
<dbReference type="InterPro" id="IPR026040">
    <property type="entry name" value="HyI-like"/>
</dbReference>
<gene>
    <name evidence="5" type="ORF">GR183_15235</name>
</gene>
<dbReference type="PANTHER" id="PTHR43489:SF6">
    <property type="entry name" value="HYDROXYPYRUVATE ISOMERASE-RELATED"/>
    <property type="match status" value="1"/>
</dbReference>
<proteinExistence type="inferred from homology"/>
<dbReference type="Proteomes" id="UP000433101">
    <property type="component" value="Unassembled WGS sequence"/>
</dbReference>
<dbReference type="FunFam" id="3.20.20.150:FF:000007">
    <property type="entry name" value="Hydroxypyruvate isomerase"/>
    <property type="match status" value="1"/>
</dbReference>
<name>A0A7X3LW90_9HYPH</name>
<sequence>MIQLAANIAFLFSNRPFLERFEAAKAVGFDCVECHWPYDHSIEEIAGALERSMVRLTGINTPPGDMGAGELGLAAVPGREEDFERGFDLALSYAKALGVRMIHVMAGNVPDDARTAAFETFVSNLKKAVEKVGSSGITLLIEPLNTIDRPGYFLTSVEQAVEVLDAVGSDRVKILFDVYHVQLQQGNIINRLEWNWARIGHIQIAAVPDRGEPDTGEINYPFVIQHLVMKGYSGLIGAEYQPRETTETGMAWAWQYGLGRTGNPE</sequence>
<dbReference type="RefSeq" id="WP_160776511.1">
    <property type="nucleotide sequence ID" value="NZ_WUMV01000007.1"/>
</dbReference>
<dbReference type="PIRSF" id="PIRSF006241">
    <property type="entry name" value="HyI"/>
    <property type="match status" value="1"/>
</dbReference>
<dbReference type="Pfam" id="PF01261">
    <property type="entry name" value="AP_endonuc_2"/>
    <property type="match status" value="1"/>
</dbReference>
<evidence type="ECO:0000313" key="6">
    <source>
        <dbReference type="Proteomes" id="UP000433101"/>
    </source>
</evidence>
<dbReference type="PANTHER" id="PTHR43489">
    <property type="entry name" value="ISOMERASE"/>
    <property type="match status" value="1"/>
</dbReference>
<dbReference type="GO" id="GO:0046487">
    <property type="term" value="P:glyoxylate metabolic process"/>
    <property type="evidence" value="ECO:0007669"/>
    <property type="project" value="TreeGrafter"/>
</dbReference>
<evidence type="ECO:0000256" key="3">
    <source>
        <dbReference type="PIRSR" id="PIRSR006241-50"/>
    </source>
</evidence>
<feature type="active site" description="Proton donor/acceptor" evidence="3">
    <location>
        <position position="142"/>
    </location>
</feature>
<dbReference type="InterPro" id="IPR050417">
    <property type="entry name" value="Sugar_Epim/Isomerase"/>
</dbReference>
<dbReference type="InterPro" id="IPR013022">
    <property type="entry name" value="Xyl_isomerase-like_TIM-brl"/>
</dbReference>
<feature type="active site" description="Proton donor/acceptor" evidence="3">
    <location>
        <position position="239"/>
    </location>
</feature>
<accession>A0A7X3LW90</accession>
<dbReference type="GO" id="GO:0008903">
    <property type="term" value="F:hydroxypyruvate isomerase activity"/>
    <property type="evidence" value="ECO:0007669"/>
    <property type="project" value="TreeGrafter"/>
</dbReference>
<evidence type="ECO:0000313" key="5">
    <source>
        <dbReference type="EMBL" id="MXN66267.1"/>
    </source>
</evidence>
<comment type="caution">
    <text evidence="5">The sequence shown here is derived from an EMBL/GenBank/DDBJ whole genome shotgun (WGS) entry which is preliminary data.</text>
</comment>
<dbReference type="InterPro" id="IPR036237">
    <property type="entry name" value="Xyl_isomerase-like_sf"/>
</dbReference>
<evidence type="ECO:0000256" key="1">
    <source>
        <dbReference type="ARBA" id="ARBA00023235"/>
    </source>
</evidence>
<evidence type="ECO:0000256" key="2">
    <source>
        <dbReference type="PIRNR" id="PIRNR006241"/>
    </source>
</evidence>
<reference evidence="5 6" key="1">
    <citation type="submission" date="2019-12" db="EMBL/GenBank/DDBJ databases">
        <authorList>
            <person name="Li M."/>
        </authorList>
    </citation>
    <scope>NUCLEOTIDE SEQUENCE [LARGE SCALE GENOMIC DNA]</scope>
    <source>
        <strain evidence="5 6">GBMRC 2046</strain>
    </source>
</reference>
<dbReference type="AlphaFoldDB" id="A0A7X3LW90"/>
<dbReference type="Gene3D" id="3.20.20.150">
    <property type="entry name" value="Divalent-metal-dependent TIM barrel enzymes"/>
    <property type="match status" value="1"/>
</dbReference>
<evidence type="ECO:0000259" key="4">
    <source>
        <dbReference type="Pfam" id="PF01261"/>
    </source>
</evidence>
<keyword evidence="1 2" id="KW-0413">Isomerase</keyword>
<keyword evidence="6" id="KW-1185">Reference proteome</keyword>
<dbReference type="EMBL" id="WUMV01000007">
    <property type="protein sequence ID" value="MXN66267.1"/>
    <property type="molecule type" value="Genomic_DNA"/>
</dbReference>